<feature type="transmembrane region" description="Helical" evidence="1">
    <location>
        <begin position="26"/>
        <end position="56"/>
    </location>
</feature>
<name>A0A0E9PS20_ANGAN</name>
<proteinExistence type="predicted"/>
<keyword evidence="1" id="KW-1133">Transmembrane helix</keyword>
<sequence length="66" mass="7889">MTRSFYCLYTSVTEKPSDLLDLVYMYLFYNLLLFSYFITYSPVLFSWFVCPFIYLLSPTIHTTVVT</sequence>
<accession>A0A0E9PS20</accession>
<evidence type="ECO:0000313" key="2">
    <source>
        <dbReference type="EMBL" id="JAH06870.1"/>
    </source>
</evidence>
<dbReference type="EMBL" id="GBXM01101707">
    <property type="protein sequence ID" value="JAH06870.1"/>
    <property type="molecule type" value="Transcribed_RNA"/>
</dbReference>
<organism evidence="2">
    <name type="scientific">Anguilla anguilla</name>
    <name type="common">European freshwater eel</name>
    <name type="synonym">Muraena anguilla</name>
    <dbReference type="NCBI Taxonomy" id="7936"/>
    <lineage>
        <taxon>Eukaryota</taxon>
        <taxon>Metazoa</taxon>
        <taxon>Chordata</taxon>
        <taxon>Craniata</taxon>
        <taxon>Vertebrata</taxon>
        <taxon>Euteleostomi</taxon>
        <taxon>Actinopterygii</taxon>
        <taxon>Neopterygii</taxon>
        <taxon>Teleostei</taxon>
        <taxon>Anguilliformes</taxon>
        <taxon>Anguillidae</taxon>
        <taxon>Anguilla</taxon>
    </lineage>
</organism>
<evidence type="ECO:0000256" key="1">
    <source>
        <dbReference type="SAM" id="Phobius"/>
    </source>
</evidence>
<keyword evidence="1" id="KW-0472">Membrane</keyword>
<keyword evidence="1" id="KW-0812">Transmembrane</keyword>
<reference evidence="2" key="2">
    <citation type="journal article" date="2015" name="Fish Shellfish Immunol.">
        <title>Early steps in the European eel (Anguilla anguilla)-Vibrio vulnificus interaction in the gills: Role of the RtxA13 toxin.</title>
        <authorList>
            <person name="Callol A."/>
            <person name="Pajuelo D."/>
            <person name="Ebbesson L."/>
            <person name="Teles M."/>
            <person name="MacKenzie S."/>
            <person name="Amaro C."/>
        </authorList>
    </citation>
    <scope>NUCLEOTIDE SEQUENCE</scope>
</reference>
<reference evidence="2" key="1">
    <citation type="submission" date="2014-11" db="EMBL/GenBank/DDBJ databases">
        <authorList>
            <person name="Amaro Gonzalez C."/>
        </authorList>
    </citation>
    <scope>NUCLEOTIDE SEQUENCE</scope>
</reference>
<dbReference type="AlphaFoldDB" id="A0A0E9PS20"/>
<protein>
    <submittedName>
        <fullName evidence="2">Uncharacterized protein</fullName>
    </submittedName>
</protein>